<name>D9QF84_BRESC</name>
<dbReference type="InterPro" id="IPR032710">
    <property type="entry name" value="NTF2-like_dom_sf"/>
</dbReference>
<reference evidence="3" key="1">
    <citation type="journal article" date="2011" name="J. Bacteriol.">
        <title>Genome sequences of eight morphologically diverse alphaproteobacteria.</title>
        <authorList>
            <consortium name="US DOE Joint Genome Institute"/>
            <person name="Brown P.J."/>
            <person name="Kysela D.T."/>
            <person name="Buechlein A."/>
            <person name="Hemmerich C."/>
            <person name="Brun Y.V."/>
        </authorList>
    </citation>
    <scope>NUCLEOTIDE SEQUENCE [LARGE SCALE GENOMIC DNA]</scope>
    <source>
        <strain evidence="3">ATCC 15264 / DSM 4735 / LMG 14903 / NBRC 16000 / CB 81</strain>
    </source>
</reference>
<dbReference type="BioCyc" id="BSUB633149:G1GM8-1253-MONOMER"/>
<accession>D9QF84</accession>
<dbReference type="HOGENOM" id="CLU_115824_0_0_5"/>
<organism evidence="2 3">
    <name type="scientific">Brevundimonas subvibrioides (strain ATCC 15264 / DSM 4735 / LMG 14903 / NBRC 16000 / CB 81)</name>
    <name type="common">Caulobacter subvibrioides</name>
    <dbReference type="NCBI Taxonomy" id="633149"/>
    <lineage>
        <taxon>Bacteria</taxon>
        <taxon>Pseudomonadati</taxon>
        <taxon>Pseudomonadota</taxon>
        <taxon>Alphaproteobacteria</taxon>
        <taxon>Caulobacterales</taxon>
        <taxon>Caulobacteraceae</taxon>
        <taxon>Brevundimonas</taxon>
    </lineage>
</organism>
<feature type="chain" id="PRO_5003126684" description="DUF4440 domain-containing protein" evidence="1">
    <location>
        <begin position="21"/>
        <end position="183"/>
    </location>
</feature>
<dbReference type="Gene3D" id="3.10.450.50">
    <property type="match status" value="1"/>
</dbReference>
<evidence type="ECO:0000313" key="2">
    <source>
        <dbReference type="EMBL" id="ADL00569.1"/>
    </source>
</evidence>
<dbReference type="Proteomes" id="UP000002696">
    <property type="component" value="Chromosome"/>
</dbReference>
<dbReference type="RefSeq" id="WP_013268672.1">
    <property type="nucleotide sequence ID" value="NC_014375.1"/>
</dbReference>
<protein>
    <recommendedName>
        <fullName evidence="4">DUF4440 domain-containing protein</fullName>
    </recommendedName>
</protein>
<feature type="signal peptide" evidence="1">
    <location>
        <begin position="1"/>
        <end position="20"/>
    </location>
</feature>
<gene>
    <name evidence="2" type="ordered locus">Bresu_1257</name>
</gene>
<dbReference type="STRING" id="633149.Bresu_1257"/>
<keyword evidence="1" id="KW-0732">Signal</keyword>
<dbReference type="SUPFAM" id="SSF54427">
    <property type="entry name" value="NTF2-like"/>
    <property type="match status" value="1"/>
</dbReference>
<dbReference type="eggNOG" id="ENOG502ZPJP">
    <property type="taxonomic scope" value="Bacteria"/>
</dbReference>
<dbReference type="EMBL" id="CP002102">
    <property type="protein sequence ID" value="ADL00569.1"/>
    <property type="molecule type" value="Genomic_DNA"/>
</dbReference>
<sequence length="183" mass="19956">MRPTILAAALLLSCAGPAFAHTPPPAGQTAQAPAATDVASSDAIVAALYDVISGDAGVPRDWNRFRSLFHPSAKLIPIGTPAEGPSTATYLSPDDYIARAEPFLMRGFHEREVVRRVETFGHMTHVFSTYESRHAAPDEAPFARGINSIQLFDDGTRWWIVSVYWQGETPTIPLPAGYLTTRY</sequence>
<proteinExistence type="predicted"/>
<dbReference type="KEGG" id="bsb:Bresu_1257"/>
<evidence type="ECO:0000313" key="3">
    <source>
        <dbReference type="Proteomes" id="UP000002696"/>
    </source>
</evidence>
<keyword evidence="3" id="KW-1185">Reference proteome</keyword>
<dbReference type="AlphaFoldDB" id="D9QF84"/>
<evidence type="ECO:0008006" key="4">
    <source>
        <dbReference type="Google" id="ProtNLM"/>
    </source>
</evidence>
<dbReference type="InParanoid" id="D9QF84"/>
<evidence type="ECO:0000256" key="1">
    <source>
        <dbReference type="SAM" id="SignalP"/>
    </source>
</evidence>